<dbReference type="Pfam" id="PF02310">
    <property type="entry name" value="B12-binding"/>
    <property type="match status" value="1"/>
</dbReference>
<dbReference type="InterPro" id="IPR023404">
    <property type="entry name" value="rSAM_horseshoe"/>
</dbReference>
<organism evidence="10 11">
    <name type="scientific">Clostridium punense</name>
    <dbReference type="NCBI Taxonomy" id="1054297"/>
    <lineage>
        <taxon>Bacteria</taxon>
        <taxon>Bacillati</taxon>
        <taxon>Bacillota</taxon>
        <taxon>Clostridia</taxon>
        <taxon>Eubacteriales</taxon>
        <taxon>Clostridiaceae</taxon>
        <taxon>Clostridium</taxon>
    </lineage>
</organism>
<dbReference type="InterPro" id="IPR034466">
    <property type="entry name" value="Methyltransferase_Class_B"/>
</dbReference>
<evidence type="ECO:0000256" key="4">
    <source>
        <dbReference type="ARBA" id="ARBA00022691"/>
    </source>
</evidence>
<dbReference type="InterPro" id="IPR007197">
    <property type="entry name" value="rSAM"/>
</dbReference>
<dbReference type="Pfam" id="PF04055">
    <property type="entry name" value="Radical_SAM"/>
    <property type="match status" value="1"/>
</dbReference>
<evidence type="ECO:0000256" key="3">
    <source>
        <dbReference type="ARBA" id="ARBA00022679"/>
    </source>
</evidence>
<accession>A0ABS4K2U5</accession>
<keyword evidence="11" id="KW-1185">Reference proteome</keyword>
<dbReference type="Gene3D" id="3.80.30.20">
    <property type="entry name" value="tm_1862 like domain"/>
    <property type="match status" value="1"/>
</dbReference>
<dbReference type="CDD" id="cd01335">
    <property type="entry name" value="Radical_SAM"/>
    <property type="match status" value="1"/>
</dbReference>
<dbReference type="InterPro" id="IPR006158">
    <property type="entry name" value="Cobalamin-bd"/>
</dbReference>
<gene>
    <name evidence="10" type="ORF">J2Z44_001905</name>
</gene>
<dbReference type="RefSeq" id="WP_021284571.1">
    <property type="nucleotide sequence ID" value="NZ_JAGGLL010000013.1"/>
</dbReference>
<dbReference type="Gene3D" id="3.40.50.280">
    <property type="entry name" value="Cobalamin-binding domain"/>
    <property type="match status" value="1"/>
</dbReference>
<keyword evidence="5" id="KW-0479">Metal-binding</keyword>
<dbReference type="EMBL" id="JAGGLL010000013">
    <property type="protein sequence ID" value="MBP2022104.1"/>
    <property type="molecule type" value="Genomic_DNA"/>
</dbReference>
<proteinExistence type="predicted"/>
<dbReference type="SMART" id="SM00729">
    <property type="entry name" value="Elp3"/>
    <property type="match status" value="1"/>
</dbReference>
<evidence type="ECO:0000259" key="9">
    <source>
        <dbReference type="PROSITE" id="PS51918"/>
    </source>
</evidence>
<dbReference type="Proteomes" id="UP001519308">
    <property type="component" value="Unassembled WGS sequence"/>
</dbReference>
<comment type="caution">
    <text evidence="10">The sequence shown here is derived from an EMBL/GenBank/DDBJ whole genome shotgun (WGS) entry which is preliminary data.</text>
</comment>
<evidence type="ECO:0000256" key="1">
    <source>
        <dbReference type="ARBA" id="ARBA00001966"/>
    </source>
</evidence>
<evidence type="ECO:0000259" key="8">
    <source>
        <dbReference type="PROSITE" id="PS51332"/>
    </source>
</evidence>
<evidence type="ECO:0000313" key="11">
    <source>
        <dbReference type="Proteomes" id="UP001519308"/>
    </source>
</evidence>
<evidence type="ECO:0000256" key="7">
    <source>
        <dbReference type="ARBA" id="ARBA00023014"/>
    </source>
</evidence>
<dbReference type="SFLD" id="SFLDG01082">
    <property type="entry name" value="B12-binding_domain_containing"/>
    <property type="match status" value="1"/>
</dbReference>
<dbReference type="InterPro" id="IPR051198">
    <property type="entry name" value="BchE-like"/>
</dbReference>
<keyword evidence="6" id="KW-0408">Iron</keyword>
<dbReference type="PROSITE" id="PS51918">
    <property type="entry name" value="RADICAL_SAM"/>
    <property type="match status" value="1"/>
</dbReference>
<dbReference type="PANTHER" id="PTHR43409:SF7">
    <property type="entry name" value="BLL1977 PROTEIN"/>
    <property type="match status" value="1"/>
</dbReference>
<dbReference type="InterPro" id="IPR006638">
    <property type="entry name" value="Elp3/MiaA/NifB-like_rSAM"/>
</dbReference>
<feature type="domain" description="Radical SAM core" evidence="9">
    <location>
        <begin position="153"/>
        <end position="377"/>
    </location>
</feature>
<evidence type="ECO:0000256" key="6">
    <source>
        <dbReference type="ARBA" id="ARBA00023004"/>
    </source>
</evidence>
<evidence type="ECO:0000256" key="2">
    <source>
        <dbReference type="ARBA" id="ARBA00022603"/>
    </source>
</evidence>
<keyword evidence="3" id="KW-0808">Transferase</keyword>
<dbReference type="CDD" id="cd02068">
    <property type="entry name" value="radical_SAM_B12_BD"/>
    <property type="match status" value="1"/>
</dbReference>
<feature type="domain" description="B12-binding" evidence="8">
    <location>
        <begin position="49"/>
        <end position="133"/>
    </location>
</feature>
<evidence type="ECO:0000313" key="10">
    <source>
        <dbReference type="EMBL" id="MBP2022104.1"/>
    </source>
</evidence>
<keyword evidence="2" id="KW-0489">Methyltransferase</keyword>
<keyword evidence="4" id="KW-0949">S-adenosyl-L-methionine</keyword>
<dbReference type="InterPro" id="IPR058240">
    <property type="entry name" value="rSAM_sf"/>
</dbReference>
<keyword evidence="7" id="KW-0411">Iron-sulfur</keyword>
<protein>
    <submittedName>
        <fullName evidence="10">Radical SAM superfamily enzyme YgiQ (UPF0313 family)</fullName>
    </submittedName>
</protein>
<sequence>MKKILLIQPTPYDNEGKLIKKKKLYFVGLALPLLAALTPKEYEVKIILETIEQVDFDSDADIVAISSMGHAVVRTLDIAKEFKKRGKTVILGGYMVSLMPEEAKKYCDAVVVGDAEPVWEELLKDYEKGELKEFYKKELTKLETPIPRYDLILNKNIGDFLPVQAGRGCPNACSFCSVYCLYKTRYHRREINDVIRDIKKVKELGFKKFLLLDDNILSDRDYMLELCREIEKLNMQWLSQCSVKIGEDEDLLKAVAKSGCIALSFGLESISKESLNSMNKAWENPKEYPRLIKKIQKAGIDISTEMVVGAEGDTLESIKATGDFIRENKIVVPRFYILTPIPGTKFYEDMIKENRICNHDMYSYNGTEAVHVPKNMTPQELTKAYWDLYNDVFTMRSILERTIFHSEFFKRPLTFLFYLSVNLYYRYQIKRRITPNII</sequence>
<name>A0ABS4K2U5_9CLOT</name>
<dbReference type="PANTHER" id="PTHR43409">
    <property type="entry name" value="ANAEROBIC MAGNESIUM-PROTOPORPHYRIN IX MONOMETHYL ESTER CYCLASE-RELATED"/>
    <property type="match status" value="1"/>
</dbReference>
<dbReference type="PROSITE" id="PS51332">
    <property type="entry name" value="B12_BINDING"/>
    <property type="match status" value="1"/>
</dbReference>
<dbReference type="SUPFAM" id="SSF102114">
    <property type="entry name" value="Radical SAM enzymes"/>
    <property type="match status" value="1"/>
</dbReference>
<reference evidence="10 11" key="1">
    <citation type="submission" date="2021-03" db="EMBL/GenBank/DDBJ databases">
        <title>Genomic Encyclopedia of Type Strains, Phase IV (KMG-IV): sequencing the most valuable type-strain genomes for metagenomic binning, comparative biology and taxonomic classification.</title>
        <authorList>
            <person name="Goeker M."/>
        </authorList>
    </citation>
    <scope>NUCLEOTIDE SEQUENCE [LARGE SCALE GENOMIC DNA]</scope>
    <source>
        <strain evidence="10 11">DSM 28650</strain>
    </source>
</reference>
<dbReference type="SFLD" id="SFLDS00029">
    <property type="entry name" value="Radical_SAM"/>
    <property type="match status" value="1"/>
</dbReference>
<comment type="cofactor">
    <cofactor evidence="1">
        <name>[4Fe-4S] cluster</name>
        <dbReference type="ChEBI" id="CHEBI:49883"/>
    </cofactor>
</comment>
<evidence type="ECO:0000256" key="5">
    <source>
        <dbReference type="ARBA" id="ARBA00022723"/>
    </source>
</evidence>
<dbReference type="SFLD" id="SFLDG01123">
    <property type="entry name" value="methyltransferase_(Class_B)"/>
    <property type="match status" value="1"/>
</dbReference>